<name>A0ABU6CKN3_9ACTN</name>
<feature type="region of interest" description="Disordered" evidence="3">
    <location>
        <begin position="388"/>
        <end position="414"/>
    </location>
</feature>
<keyword evidence="6" id="KW-1185">Reference proteome</keyword>
<dbReference type="CDD" id="cd03820">
    <property type="entry name" value="GT4_AmsD-like"/>
    <property type="match status" value="1"/>
</dbReference>
<dbReference type="Gene3D" id="3.40.50.2000">
    <property type="entry name" value="Glycogen Phosphorylase B"/>
    <property type="match status" value="2"/>
</dbReference>
<evidence type="ECO:0000259" key="4">
    <source>
        <dbReference type="Pfam" id="PF00534"/>
    </source>
</evidence>
<protein>
    <recommendedName>
        <fullName evidence="1">D-inositol 3-phosphate glycosyltransferase</fullName>
    </recommendedName>
</protein>
<evidence type="ECO:0000256" key="1">
    <source>
        <dbReference type="ARBA" id="ARBA00021292"/>
    </source>
</evidence>
<evidence type="ECO:0000313" key="6">
    <source>
        <dbReference type="Proteomes" id="UP001352223"/>
    </source>
</evidence>
<dbReference type="PANTHER" id="PTHR12526">
    <property type="entry name" value="GLYCOSYLTRANSFERASE"/>
    <property type="match status" value="1"/>
</dbReference>
<feature type="domain" description="Glycosyl transferase family 1" evidence="4">
    <location>
        <begin position="199"/>
        <end position="362"/>
    </location>
</feature>
<dbReference type="RefSeq" id="WP_324773362.1">
    <property type="nucleotide sequence ID" value="NZ_JAOZYB010000326.1"/>
</dbReference>
<organism evidence="5 6">
    <name type="scientific">Streptomyces kunmingensis</name>
    <dbReference type="NCBI Taxonomy" id="68225"/>
    <lineage>
        <taxon>Bacteria</taxon>
        <taxon>Bacillati</taxon>
        <taxon>Actinomycetota</taxon>
        <taxon>Actinomycetes</taxon>
        <taxon>Kitasatosporales</taxon>
        <taxon>Streptomycetaceae</taxon>
        <taxon>Streptomyces</taxon>
    </lineage>
</organism>
<feature type="non-terminal residue" evidence="5">
    <location>
        <position position="414"/>
    </location>
</feature>
<dbReference type="EMBL" id="JAOZYB010000326">
    <property type="protein sequence ID" value="MEB3965257.1"/>
    <property type="molecule type" value="Genomic_DNA"/>
</dbReference>
<proteinExistence type="predicted"/>
<dbReference type="InterPro" id="IPR001296">
    <property type="entry name" value="Glyco_trans_1"/>
</dbReference>
<comment type="caution">
    <text evidence="5">The sequence shown here is derived from an EMBL/GenBank/DDBJ whole genome shotgun (WGS) entry which is preliminary data.</text>
</comment>
<dbReference type="Proteomes" id="UP001352223">
    <property type="component" value="Unassembled WGS sequence"/>
</dbReference>
<reference evidence="5 6" key="1">
    <citation type="submission" date="2022-10" db="EMBL/GenBank/DDBJ databases">
        <authorList>
            <person name="Xie J."/>
            <person name="Shen N."/>
        </authorList>
    </citation>
    <scope>NUCLEOTIDE SEQUENCE [LARGE SCALE GENOMIC DNA]</scope>
    <source>
        <strain evidence="5 6">DSM 41681</strain>
    </source>
</reference>
<evidence type="ECO:0000256" key="2">
    <source>
        <dbReference type="ARBA" id="ARBA00022679"/>
    </source>
</evidence>
<evidence type="ECO:0000313" key="5">
    <source>
        <dbReference type="EMBL" id="MEB3965257.1"/>
    </source>
</evidence>
<accession>A0ABU6CKN3</accession>
<dbReference type="SUPFAM" id="SSF53756">
    <property type="entry name" value="UDP-Glycosyltransferase/glycogen phosphorylase"/>
    <property type="match status" value="1"/>
</dbReference>
<keyword evidence="2" id="KW-0808">Transferase</keyword>
<dbReference type="Pfam" id="PF00534">
    <property type="entry name" value="Glycos_transf_1"/>
    <property type="match status" value="1"/>
</dbReference>
<sequence>MKIVFLLNNAYGIGGTIRATANMSGALATRHNVEVVSVHRTADRTGLPFDPRVRMSTLVDLREDSPAYAGDDPLTGQPCTMYHEKGTKEGRLRYTALHDQRLAAFLAETDADVVIATRPILNGYLSRYGTDRYLRVGQEHLSLAGHADDVRRNQNVAIGQLDAFVTVSEADAAQYRAALPQVRTTITSVPNGVPAVDVQPSPRDSKVIVAAGRLIPVKRYDRLVDAFAKVAGDHPDWTLRLYGRGPQKETLRAQIDELGLYEQVLLMGSVSPIETEWAKGAIAAVSSDMESFGMTIVEAMHCGVPVIATDCPHGPAEIITHGENGLLVPKQDGDSGVQAYADALGLLMSDAELRDRLGESARVRAQDFEPAAVARRYEELFRTLSVRRHEENAPQPRQSRLRPRLWRRAQAAAP</sequence>
<gene>
    <name evidence="5" type="ORF">OKJ48_34280</name>
</gene>
<dbReference type="PANTHER" id="PTHR12526:SF627">
    <property type="entry name" value="D-RHAMNOSYLTRANSFERASE WBPZ"/>
    <property type="match status" value="1"/>
</dbReference>
<evidence type="ECO:0000256" key="3">
    <source>
        <dbReference type="SAM" id="MobiDB-lite"/>
    </source>
</evidence>